<evidence type="ECO:0000313" key="2">
    <source>
        <dbReference type="Proteomes" id="UP001162501"/>
    </source>
</evidence>
<dbReference type="Proteomes" id="UP001162501">
    <property type="component" value="Chromosome 28"/>
</dbReference>
<reference evidence="1" key="2">
    <citation type="submission" date="2025-03" db="EMBL/GenBank/DDBJ databases">
        <authorList>
            <consortium name="ELIXIR-Norway"/>
            <consortium name="Elixir Norway"/>
        </authorList>
    </citation>
    <scope>NUCLEOTIDE SEQUENCE</scope>
</reference>
<dbReference type="EMBL" id="OX596112">
    <property type="protein sequence ID" value="CAN0404375.1"/>
    <property type="molecule type" value="Genomic_DNA"/>
</dbReference>
<reference evidence="1" key="1">
    <citation type="submission" date="2023-05" db="EMBL/GenBank/DDBJ databases">
        <authorList>
            <consortium name="ELIXIR-Norway"/>
        </authorList>
    </citation>
    <scope>NUCLEOTIDE SEQUENCE</scope>
</reference>
<organism evidence="1 2">
    <name type="scientific">Rangifer tarandus platyrhynchus</name>
    <name type="common">Svalbard reindeer</name>
    <dbReference type="NCBI Taxonomy" id="3082113"/>
    <lineage>
        <taxon>Eukaryota</taxon>
        <taxon>Metazoa</taxon>
        <taxon>Chordata</taxon>
        <taxon>Craniata</taxon>
        <taxon>Vertebrata</taxon>
        <taxon>Euteleostomi</taxon>
        <taxon>Mammalia</taxon>
        <taxon>Eutheria</taxon>
        <taxon>Laurasiatheria</taxon>
        <taxon>Artiodactyla</taxon>
        <taxon>Ruminantia</taxon>
        <taxon>Pecora</taxon>
        <taxon>Cervidae</taxon>
        <taxon>Odocoileinae</taxon>
        <taxon>Rangifer</taxon>
    </lineage>
</organism>
<gene>
    <name evidence="1" type="ORF">MRATA1EN22A_LOCUS17814</name>
</gene>
<accession>A0AC59ZFM3</accession>
<name>A0AC59ZFM3_RANTA</name>
<evidence type="ECO:0000313" key="1">
    <source>
        <dbReference type="EMBL" id="CAN0404375.1"/>
    </source>
</evidence>
<protein>
    <submittedName>
        <fullName evidence="1">Uncharacterized protein</fullName>
    </submittedName>
</protein>
<proteinExistence type="predicted"/>
<sequence length="121" mass="13198">MQTEPLSSRRGPRHDSFWAATNAAQLQANILSLCSPHLFKGFPGGSVIKNLPVNVGEARDVGSIPGLGRSPGGGHGNPLQYSCLENPMDRGAWRLQSMGLQRVRHNCVHVRAHTHKHTTFI</sequence>